<keyword evidence="2" id="KW-1185">Reference proteome</keyword>
<reference evidence="1 2" key="1">
    <citation type="submission" date="2018-11" db="EMBL/GenBank/DDBJ databases">
        <title>Novel Erysipelotrichaceae bacterium isolated from small intestine of a swine.</title>
        <authorList>
            <person name="Kim J.S."/>
            <person name="Choe H."/>
            <person name="Lee Y.R."/>
            <person name="Kim K.M."/>
            <person name="Park D.S."/>
        </authorList>
    </citation>
    <scope>NUCLEOTIDE SEQUENCE [LARGE SCALE GENOMIC DNA]</scope>
    <source>
        <strain evidence="1 2">SG0102</strain>
    </source>
</reference>
<sequence length="57" mass="6755">MHLNIKGNHHQSSDFILKRINLTCMKELVKGFLTSYERFENALNLFEKVIDKAYEIL</sequence>
<dbReference type="EMBL" id="AP019309">
    <property type="protein sequence ID" value="BBH28057.1"/>
    <property type="molecule type" value="Genomic_DNA"/>
</dbReference>
<proteinExistence type="predicted"/>
<organism evidence="1 2">
    <name type="scientific">Intestinibaculum porci</name>
    <dbReference type="NCBI Taxonomy" id="2487118"/>
    <lineage>
        <taxon>Bacteria</taxon>
        <taxon>Bacillati</taxon>
        <taxon>Bacillota</taxon>
        <taxon>Erysipelotrichia</taxon>
        <taxon>Erysipelotrichales</taxon>
        <taxon>Erysipelotrichaceae</taxon>
        <taxon>Intestinibaculum</taxon>
    </lineage>
</organism>
<gene>
    <name evidence="1" type="ORF">SG0102_29910</name>
</gene>
<dbReference type="KEGG" id="ebm:SG0102_29910"/>
<dbReference type="AlphaFoldDB" id="A0A3G9JA24"/>
<dbReference type="InParanoid" id="A0A3G9JA24"/>
<protein>
    <submittedName>
        <fullName evidence="1">Uncharacterized protein</fullName>
    </submittedName>
</protein>
<accession>A0A3G9JA24</accession>
<name>A0A3G9JA24_9FIRM</name>
<dbReference type="Proteomes" id="UP000268059">
    <property type="component" value="Chromosome"/>
</dbReference>
<evidence type="ECO:0000313" key="2">
    <source>
        <dbReference type="Proteomes" id="UP000268059"/>
    </source>
</evidence>
<evidence type="ECO:0000313" key="1">
    <source>
        <dbReference type="EMBL" id="BBH28057.1"/>
    </source>
</evidence>